<dbReference type="InterPro" id="IPR043957">
    <property type="entry name" value="Vanin_C"/>
</dbReference>
<name>A0A6A7G4V3_9CRUS</name>
<evidence type="ECO:0000256" key="3">
    <source>
        <dbReference type="SAM" id="SignalP"/>
    </source>
</evidence>
<proteinExistence type="evidence at transcript level"/>
<reference evidence="5" key="1">
    <citation type="submission" date="2017-11" db="EMBL/GenBank/DDBJ databases">
        <title>The sensing device of the deep-sea amphipod.</title>
        <authorList>
            <person name="Kobayashi H."/>
            <person name="Nagahama T."/>
            <person name="Arai W."/>
            <person name="Sasagawa Y."/>
            <person name="Umeda M."/>
            <person name="Hayashi T."/>
            <person name="Nikaido I."/>
            <person name="Watanabe H."/>
            <person name="Oguri K."/>
            <person name="Kitazato H."/>
            <person name="Fujioka K."/>
            <person name="Kido Y."/>
            <person name="Takami H."/>
        </authorList>
    </citation>
    <scope>NUCLEOTIDE SEQUENCE</scope>
    <source>
        <tissue evidence="5">Whole body</tissue>
    </source>
</reference>
<comment type="similarity">
    <text evidence="1">Belongs to the carbon-nitrogen hydrolase superfamily. BTD/VNN family.</text>
</comment>
<dbReference type="PANTHER" id="PTHR10609">
    <property type="entry name" value="BIOTINIDASE-RELATED"/>
    <property type="match status" value="1"/>
</dbReference>
<evidence type="ECO:0000313" key="5">
    <source>
        <dbReference type="EMBL" id="LAC25946.1"/>
    </source>
</evidence>
<dbReference type="AlphaFoldDB" id="A0A6A7G4V3"/>
<organism evidence="5">
    <name type="scientific">Hirondellea gigas</name>
    <dbReference type="NCBI Taxonomy" id="1518452"/>
    <lineage>
        <taxon>Eukaryota</taxon>
        <taxon>Metazoa</taxon>
        <taxon>Ecdysozoa</taxon>
        <taxon>Arthropoda</taxon>
        <taxon>Crustacea</taxon>
        <taxon>Multicrustacea</taxon>
        <taxon>Malacostraca</taxon>
        <taxon>Eumalacostraca</taxon>
        <taxon>Peracarida</taxon>
        <taxon>Amphipoda</taxon>
        <taxon>Amphilochidea</taxon>
        <taxon>Lysianassida</taxon>
        <taxon>Lysianassidira</taxon>
        <taxon>Lysianassoidea</taxon>
        <taxon>Lysianassidae</taxon>
        <taxon>Hirondellea</taxon>
    </lineage>
</organism>
<dbReference type="PROSITE" id="PS50263">
    <property type="entry name" value="CN_HYDROLASE"/>
    <property type="match status" value="1"/>
</dbReference>
<feature type="signal peptide" evidence="3">
    <location>
        <begin position="1"/>
        <end position="22"/>
    </location>
</feature>
<evidence type="ECO:0000259" key="4">
    <source>
        <dbReference type="PROSITE" id="PS50263"/>
    </source>
</evidence>
<keyword evidence="3" id="KW-0732">Signal</keyword>
<feature type="domain" description="CN hydrolase" evidence="4">
    <location>
        <begin position="60"/>
        <end position="341"/>
    </location>
</feature>
<dbReference type="SUPFAM" id="SSF56317">
    <property type="entry name" value="Carbon-nitrogen hydrolase"/>
    <property type="match status" value="1"/>
</dbReference>
<dbReference type="EMBL" id="IACT01006824">
    <property type="protein sequence ID" value="LAC25946.1"/>
    <property type="molecule type" value="mRNA"/>
</dbReference>
<dbReference type="Pfam" id="PF19018">
    <property type="entry name" value="Vanin_C"/>
    <property type="match status" value="1"/>
</dbReference>
<keyword evidence="2" id="KW-0378">Hydrolase</keyword>
<dbReference type="InterPro" id="IPR040154">
    <property type="entry name" value="Biotinidase/VNN"/>
</dbReference>
<dbReference type="InterPro" id="IPR036526">
    <property type="entry name" value="C-N_Hydrolase_sf"/>
</dbReference>
<feature type="chain" id="PRO_5025368891" evidence="3">
    <location>
        <begin position="23"/>
        <end position="552"/>
    </location>
</feature>
<dbReference type="GO" id="GO:0016787">
    <property type="term" value="F:hydrolase activity"/>
    <property type="evidence" value="ECO:0007669"/>
    <property type="project" value="UniProtKB-KW"/>
</dbReference>
<dbReference type="Gene3D" id="3.60.110.10">
    <property type="entry name" value="Carbon-nitrogen hydrolase"/>
    <property type="match status" value="1"/>
</dbReference>
<protein>
    <submittedName>
        <fullName evidence="5">Pantetheinase-like</fullName>
    </submittedName>
</protein>
<dbReference type="InterPro" id="IPR003010">
    <property type="entry name" value="C-N_Hydrolase"/>
</dbReference>
<dbReference type="Pfam" id="PF00795">
    <property type="entry name" value="CN_hydrolase"/>
    <property type="match status" value="1"/>
</dbReference>
<evidence type="ECO:0000256" key="2">
    <source>
        <dbReference type="ARBA" id="ARBA00022801"/>
    </source>
</evidence>
<accession>A0A6A7G4V3</accession>
<sequence length="552" mass="61297">MQYHCFVLAVYTLVICILTTQSHTIPHKPSHIWNASGKPSVSSKTAALEEFCFMKEPVTYTGAIGEFEPLIRAFSPAENILRENVKRITIIAAEAKLLGTDIIAFSEYALPGLGIFLGDRSHFDSLSVPVPDPADGVAPCDKETGSAEYSPLKELSCAARQLEMYMVVGVAETSDCEDVPPPDCPADGVIYYNTMVVFNRSGTVVAMYRKQHPFLEPGVEIGHQNDSAALFISDFGVTFSMHNCFDILFAHPSYANVKKNLSRDVIFSTAWGNQSPFAFAPNIQSSWSRSLSTNMLAANYHLPEAGHVGSGIYRGFSEEQKIAYTFDAKSGDVLIVSPITTCAPPDLQQYTPNVLLTEATVIKYHNNHAAIRTTSVSQQDLSQFNEVALPPTQPEETNNVHVCYATLCCRLKYQRTEGDNLVYKLITYSGMIRNGDQLMYYEYCGIVTCYTDNWKTCVMFPETVGEVNTHEYDNLGSNNFENTAEFGPYTLEGTFSCNSTYPVAMTREFEILPNAEFYFNQGSDVSVLRVDKPVPKLMTSHIFGRIFYADGK</sequence>
<dbReference type="PANTHER" id="PTHR10609:SF14">
    <property type="entry name" value="BIOTINIDASE"/>
    <property type="match status" value="1"/>
</dbReference>
<evidence type="ECO:0000256" key="1">
    <source>
        <dbReference type="ARBA" id="ARBA00008225"/>
    </source>
</evidence>